<gene>
    <name evidence="1" type="ORF">METZ01_LOCUS301268</name>
</gene>
<feature type="non-terminal residue" evidence="1">
    <location>
        <position position="383"/>
    </location>
</feature>
<dbReference type="EMBL" id="UINC01093745">
    <property type="protein sequence ID" value="SVC48414.1"/>
    <property type="molecule type" value="Genomic_DNA"/>
</dbReference>
<organism evidence="1">
    <name type="scientific">marine metagenome</name>
    <dbReference type="NCBI Taxonomy" id="408172"/>
    <lineage>
        <taxon>unclassified sequences</taxon>
        <taxon>metagenomes</taxon>
        <taxon>ecological metagenomes</taxon>
    </lineage>
</organism>
<reference evidence="1" key="1">
    <citation type="submission" date="2018-05" db="EMBL/GenBank/DDBJ databases">
        <authorList>
            <person name="Lanie J.A."/>
            <person name="Ng W.-L."/>
            <person name="Kazmierczak K.M."/>
            <person name="Andrzejewski T.M."/>
            <person name="Davidsen T.M."/>
            <person name="Wayne K.J."/>
            <person name="Tettelin H."/>
            <person name="Glass J.I."/>
            <person name="Rusch D."/>
            <person name="Podicherti R."/>
            <person name="Tsui H.-C.T."/>
            <person name="Winkler M.E."/>
        </authorList>
    </citation>
    <scope>NUCLEOTIDE SEQUENCE</scope>
</reference>
<proteinExistence type="predicted"/>
<feature type="non-terminal residue" evidence="1">
    <location>
        <position position="1"/>
    </location>
</feature>
<protein>
    <submittedName>
        <fullName evidence="1">Uncharacterized protein</fullName>
    </submittedName>
</protein>
<sequence length="383" mass="44173">GEIHVQISELIVVGERIFLSGKYLNSYFNIYELNTNNITVTEITNNNWTETEFSTHNEILIYTANYDKKVALYGYDTIEGNYYQLTTTGFSRRGVVVDSSLYFISLSELGEDLYIKNFEIFPTDIPETKVDLNQNYLPSIAMEKVDYSIYKKLFTPYVRTPYYNQITMEPGILFKGSDVFYHFRYSSLLNYSTEENSVSMTTGMSVHKWAPLYLRGYTDYTDVLSLTGSYPLIVTSKPGSASVSLSGNTYFGGTEFDDRVFTPGMIIYYGFPLRTVLISMGLPLYYSTSEPENSYGISFRISSIKRNVYGYFRLDTRFQWRSQNKINFTTRGTGNIKSFYGVGFSPSYTFQFLKLRKGFWKVNLFFEDINGKIFVDYLLGEQG</sequence>
<name>A0A382MHH9_9ZZZZ</name>
<accession>A0A382MHH9</accession>
<evidence type="ECO:0000313" key="1">
    <source>
        <dbReference type="EMBL" id="SVC48414.1"/>
    </source>
</evidence>
<dbReference type="AlphaFoldDB" id="A0A382MHH9"/>